<dbReference type="AlphaFoldDB" id="A0A8X7C179"/>
<organism evidence="1 2">
    <name type="scientific">Trichonephila inaurata madagascariensis</name>
    <dbReference type="NCBI Taxonomy" id="2747483"/>
    <lineage>
        <taxon>Eukaryota</taxon>
        <taxon>Metazoa</taxon>
        <taxon>Ecdysozoa</taxon>
        <taxon>Arthropoda</taxon>
        <taxon>Chelicerata</taxon>
        <taxon>Arachnida</taxon>
        <taxon>Araneae</taxon>
        <taxon>Araneomorphae</taxon>
        <taxon>Entelegynae</taxon>
        <taxon>Araneoidea</taxon>
        <taxon>Nephilidae</taxon>
        <taxon>Trichonephila</taxon>
        <taxon>Trichonephila inaurata</taxon>
    </lineage>
</organism>
<dbReference type="EMBL" id="BMAV01007319">
    <property type="protein sequence ID" value="GFY50102.1"/>
    <property type="molecule type" value="Genomic_DNA"/>
</dbReference>
<gene>
    <name evidence="1" type="ORF">TNIN_168971</name>
</gene>
<reference evidence="1" key="1">
    <citation type="submission" date="2020-08" db="EMBL/GenBank/DDBJ databases">
        <title>Multicomponent nature underlies the extraordinary mechanical properties of spider dragline silk.</title>
        <authorList>
            <person name="Kono N."/>
            <person name="Nakamura H."/>
            <person name="Mori M."/>
            <person name="Yoshida Y."/>
            <person name="Ohtoshi R."/>
            <person name="Malay A.D."/>
            <person name="Moran D.A.P."/>
            <person name="Tomita M."/>
            <person name="Numata K."/>
            <person name="Arakawa K."/>
        </authorList>
    </citation>
    <scope>NUCLEOTIDE SEQUENCE</scope>
</reference>
<protein>
    <submittedName>
        <fullName evidence="1">Uncharacterized protein</fullName>
    </submittedName>
</protein>
<comment type="caution">
    <text evidence="1">The sequence shown here is derived from an EMBL/GenBank/DDBJ whole genome shotgun (WGS) entry which is preliminary data.</text>
</comment>
<name>A0A8X7C179_9ARAC</name>
<sequence length="120" mass="13826">MGETPKGERAFIQALWTEYPKPKFRFGYKVWERHGAQFYHLDSIGSGFYGCFRRNGPIAYFGQTPFNFPRPMHWPKKTHGPCISHTLPFTTPDEKNPCPSADPPILEGSTPGVMEWENDY</sequence>
<keyword evidence="2" id="KW-1185">Reference proteome</keyword>
<evidence type="ECO:0000313" key="2">
    <source>
        <dbReference type="Proteomes" id="UP000886998"/>
    </source>
</evidence>
<dbReference type="Proteomes" id="UP000886998">
    <property type="component" value="Unassembled WGS sequence"/>
</dbReference>
<evidence type="ECO:0000313" key="1">
    <source>
        <dbReference type="EMBL" id="GFY50102.1"/>
    </source>
</evidence>
<accession>A0A8X7C179</accession>
<proteinExistence type="predicted"/>